<dbReference type="GO" id="GO:0003676">
    <property type="term" value="F:nucleic acid binding"/>
    <property type="evidence" value="ECO:0007669"/>
    <property type="project" value="InterPro"/>
</dbReference>
<feature type="compositionally biased region" description="Low complexity" evidence="1">
    <location>
        <begin position="270"/>
        <end position="285"/>
    </location>
</feature>
<proteinExistence type="predicted"/>
<evidence type="ECO:0000313" key="2">
    <source>
        <dbReference type="EMBL" id="KZS21189.1"/>
    </source>
</evidence>
<feature type="region of interest" description="Disordered" evidence="1">
    <location>
        <begin position="270"/>
        <end position="307"/>
    </location>
</feature>
<sequence length="506" mass="57952">MAQWPISSSQKKERVDFSSMFRKKPVKFWLSKVNVNEHRYKFDSKGRMSSYFGTQRTNIPNSVSVVACISKPNEVGCNLIRQVQTRMDSQQYIGFFMELTSSYQTAESIIVVHNKYPVYNSLKMNKWLGDDPRMSFFNSWPPASGDLMPIDSAFSEIVKEFDEQEMRHPSATVITLKFEESPYYCNNKKSKTPHIPRIPTAYALVTKQKPEATWKGWTCIQWTTQQQCIILDRIFRPSVLTRNNINNPSGMLEDGQRKNIQVGPNKLSFTATSTGEGQSSSTSSTRLYVHKRATSASRRQKGVAYSPKPVRKYQLDGYWKKNKTTSTTISSTTTKAITKTGSTTSQSTTIRHTKKEKNQANLTNLTVMEATIEETTKESLTMEDQPNHITTEGAVIEIIDYPEQTTQQKIPEAASLTLEHTLEVPIEDETSESGLPININEFNDKIKFEIIKMHEQYKICTETEHENKLVKEVLDVYCQLSTIYSTHQAIRTNFFFFFPLSEEKVL</sequence>
<dbReference type="OrthoDB" id="6383810at2759"/>
<keyword evidence="3" id="KW-1185">Reference proteome</keyword>
<feature type="compositionally biased region" description="Basic residues" evidence="1">
    <location>
        <begin position="288"/>
        <end position="301"/>
    </location>
</feature>
<name>A0A162CYG3_9CRUS</name>
<evidence type="ECO:0000256" key="1">
    <source>
        <dbReference type="SAM" id="MobiDB-lite"/>
    </source>
</evidence>
<dbReference type="AlphaFoldDB" id="A0A162CYG3"/>
<reference evidence="2 3" key="1">
    <citation type="submission" date="2016-03" db="EMBL/GenBank/DDBJ databases">
        <title>EvidentialGene: Evidence-directed Construction of Genes on Genomes.</title>
        <authorList>
            <person name="Gilbert D.G."/>
            <person name="Choi J.-H."/>
            <person name="Mockaitis K."/>
            <person name="Colbourne J."/>
            <person name="Pfrender M."/>
        </authorList>
    </citation>
    <scope>NUCLEOTIDE SEQUENCE [LARGE SCALE GENOMIC DNA]</scope>
    <source>
        <strain evidence="2 3">Xinb3</strain>
        <tissue evidence="2">Complete organism</tissue>
    </source>
</reference>
<protein>
    <submittedName>
        <fullName evidence="2">Uncharacterized protein</fullName>
    </submittedName>
</protein>
<dbReference type="Gene3D" id="3.30.420.10">
    <property type="entry name" value="Ribonuclease H-like superfamily/Ribonuclease H"/>
    <property type="match status" value="1"/>
</dbReference>
<dbReference type="EMBL" id="LRGB01000055">
    <property type="protein sequence ID" value="KZS21189.1"/>
    <property type="molecule type" value="Genomic_DNA"/>
</dbReference>
<evidence type="ECO:0000313" key="3">
    <source>
        <dbReference type="Proteomes" id="UP000076858"/>
    </source>
</evidence>
<organism evidence="2 3">
    <name type="scientific">Daphnia magna</name>
    <dbReference type="NCBI Taxonomy" id="35525"/>
    <lineage>
        <taxon>Eukaryota</taxon>
        <taxon>Metazoa</taxon>
        <taxon>Ecdysozoa</taxon>
        <taxon>Arthropoda</taxon>
        <taxon>Crustacea</taxon>
        <taxon>Branchiopoda</taxon>
        <taxon>Diplostraca</taxon>
        <taxon>Cladocera</taxon>
        <taxon>Anomopoda</taxon>
        <taxon>Daphniidae</taxon>
        <taxon>Daphnia</taxon>
    </lineage>
</organism>
<gene>
    <name evidence="2" type="ORF">APZ42_011942</name>
</gene>
<accession>A0A162CYG3</accession>
<comment type="caution">
    <text evidence="2">The sequence shown here is derived from an EMBL/GenBank/DDBJ whole genome shotgun (WGS) entry which is preliminary data.</text>
</comment>
<dbReference type="Proteomes" id="UP000076858">
    <property type="component" value="Unassembled WGS sequence"/>
</dbReference>
<dbReference type="InterPro" id="IPR036397">
    <property type="entry name" value="RNaseH_sf"/>
</dbReference>